<evidence type="ECO:0000256" key="7">
    <source>
        <dbReference type="SAM" id="MobiDB-lite"/>
    </source>
</evidence>
<proteinExistence type="inferred from homology"/>
<dbReference type="Pfam" id="PF00266">
    <property type="entry name" value="Aminotran_5"/>
    <property type="match status" value="2"/>
</dbReference>
<keyword evidence="5" id="KW-0663">Pyridoxal phosphate</keyword>
<evidence type="ECO:0000313" key="9">
    <source>
        <dbReference type="EMBL" id="GAA4521965.1"/>
    </source>
</evidence>
<feature type="domain" description="Aminotransferase class V" evidence="8">
    <location>
        <begin position="27"/>
        <end position="112"/>
    </location>
</feature>
<evidence type="ECO:0000259" key="8">
    <source>
        <dbReference type="Pfam" id="PF00266"/>
    </source>
</evidence>
<accession>A0ABP8R9R1</accession>
<evidence type="ECO:0000256" key="1">
    <source>
        <dbReference type="ARBA" id="ARBA00001933"/>
    </source>
</evidence>
<evidence type="ECO:0000313" key="10">
    <source>
        <dbReference type="Proteomes" id="UP001500503"/>
    </source>
</evidence>
<dbReference type="InterPro" id="IPR015422">
    <property type="entry name" value="PyrdxlP-dep_Trfase_small"/>
</dbReference>
<dbReference type="PANTHER" id="PTHR43586">
    <property type="entry name" value="CYSTEINE DESULFURASE"/>
    <property type="match status" value="1"/>
</dbReference>
<dbReference type="InterPro" id="IPR010970">
    <property type="entry name" value="Cys_dSase_SufS"/>
</dbReference>
<organism evidence="9 10">
    <name type="scientific">Actinoallomurus oryzae</name>
    <dbReference type="NCBI Taxonomy" id="502180"/>
    <lineage>
        <taxon>Bacteria</taxon>
        <taxon>Bacillati</taxon>
        <taxon>Actinomycetota</taxon>
        <taxon>Actinomycetes</taxon>
        <taxon>Streptosporangiales</taxon>
        <taxon>Thermomonosporaceae</taxon>
        <taxon>Actinoallomurus</taxon>
    </lineage>
</organism>
<sequence>MSDIDVGRVRKDFPILTRSVRDGRPLVYLDSANTSQKPLQVIDAIEEFYSRHNANIHRATHQLGEEATEAYEGARLKVAGFIGVADESEVVFTKNISEGINLVAYALGNATLTQPTGPGRPPGTSGPEAERFRVGPGDEIVITEMEHHSNIVPWQLLAQRTGATLRWFGVTDDGRLDLSDVDELINERTKIVAVAHQSNVLGTVNPVREIAAKAHAVGALVLVDGAQAVPQMPVNVAELGADFYGFTAHKLCGPTGIGVLWGRRELLETLPPFLGGGEMIETVAMERSTYAPPPHKFEAGTMPIAEAAGLSAAIDYLRGIGLEEIHAYEHELLAYALERLREVEGLRLLGPAEAVDRGGALSFTLDGLDGREIHPHDVSQVLDAHGVAVRAGHHCARPLHRRFGLTASTRASLYFYNTRAEVDALVDGLRQTQKFFSAA</sequence>
<evidence type="ECO:0000256" key="2">
    <source>
        <dbReference type="ARBA" id="ARBA00010447"/>
    </source>
</evidence>
<dbReference type="EC" id="2.8.1.7" evidence="3"/>
<dbReference type="InterPro" id="IPR015424">
    <property type="entry name" value="PyrdxlP-dep_Trfase"/>
</dbReference>
<feature type="region of interest" description="Disordered" evidence="7">
    <location>
        <begin position="112"/>
        <end position="131"/>
    </location>
</feature>
<dbReference type="Gene3D" id="3.40.640.10">
    <property type="entry name" value="Type I PLP-dependent aspartate aminotransferase-like (Major domain)"/>
    <property type="match status" value="1"/>
</dbReference>
<dbReference type="CDD" id="cd06453">
    <property type="entry name" value="SufS_like"/>
    <property type="match status" value="1"/>
</dbReference>
<evidence type="ECO:0000256" key="6">
    <source>
        <dbReference type="ARBA" id="ARBA00050776"/>
    </source>
</evidence>
<reference evidence="10" key="1">
    <citation type="journal article" date="2019" name="Int. J. Syst. Evol. Microbiol.">
        <title>The Global Catalogue of Microorganisms (GCM) 10K type strain sequencing project: providing services to taxonomists for standard genome sequencing and annotation.</title>
        <authorList>
            <consortium name="The Broad Institute Genomics Platform"/>
            <consortium name="The Broad Institute Genome Sequencing Center for Infectious Disease"/>
            <person name="Wu L."/>
            <person name="Ma J."/>
        </authorList>
    </citation>
    <scope>NUCLEOTIDE SEQUENCE [LARGE SCALE GENOMIC DNA]</scope>
    <source>
        <strain evidence="10">JCM 17933</strain>
    </source>
</reference>
<comment type="cofactor">
    <cofactor evidence="1">
        <name>pyridoxal 5'-phosphate</name>
        <dbReference type="ChEBI" id="CHEBI:597326"/>
    </cofactor>
</comment>
<feature type="domain" description="Aminotransferase class V" evidence="8">
    <location>
        <begin position="134"/>
        <end position="425"/>
    </location>
</feature>
<dbReference type="SUPFAM" id="SSF53383">
    <property type="entry name" value="PLP-dependent transferases"/>
    <property type="match status" value="1"/>
</dbReference>
<keyword evidence="10" id="KW-1185">Reference proteome</keyword>
<dbReference type="PANTHER" id="PTHR43586:SF8">
    <property type="entry name" value="CYSTEINE DESULFURASE 1, CHLOROPLASTIC"/>
    <property type="match status" value="1"/>
</dbReference>
<feature type="compositionally biased region" description="Low complexity" evidence="7">
    <location>
        <begin position="112"/>
        <end position="127"/>
    </location>
</feature>
<dbReference type="NCBIfam" id="TIGR01979">
    <property type="entry name" value="sufS"/>
    <property type="match status" value="1"/>
</dbReference>
<comment type="similarity">
    <text evidence="2">Belongs to the class-V pyridoxal-phosphate-dependent aminotransferase family. Csd subfamily.</text>
</comment>
<name>A0ABP8R9R1_9ACTN</name>
<protein>
    <recommendedName>
        <fullName evidence="3">cysteine desulfurase</fullName>
        <ecNumber evidence="3">2.8.1.7</ecNumber>
    </recommendedName>
</protein>
<comment type="caution">
    <text evidence="9">The sequence shown here is derived from an EMBL/GenBank/DDBJ whole genome shotgun (WGS) entry which is preliminary data.</text>
</comment>
<evidence type="ECO:0000256" key="5">
    <source>
        <dbReference type="ARBA" id="ARBA00022898"/>
    </source>
</evidence>
<dbReference type="InterPro" id="IPR000192">
    <property type="entry name" value="Aminotrans_V_dom"/>
</dbReference>
<dbReference type="EMBL" id="BAABHF010000079">
    <property type="protein sequence ID" value="GAA4521965.1"/>
    <property type="molecule type" value="Genomic_DNA"/>
</dbReference>
<evidence type="ECO:0000256" key="4">
    <source>
        <dbReference type="ARBA" id="ARBA00022679"/>
    </source>
</evidence>
<comment type="catalytic activity">
    <reaction evidence="6">
        <text>(sulfur carrier)-H + L-cysteine = (sulfur carrier)-SH + L-alanine</text>
        <dbReference type="Rhea" id="RHEA:43892"/>
        <dbReference type="Rhea" id="RHEA-COMP:14737"/>
        <dbReference type="Rhea" id="RHEA-COMP:14739"/>
        <dbReference type="ChEBI" id="CHEBI:29917"/>
        <dbReference type="ChEBI" id="CHEBI:35235"/>
        <dbReference type="ChEBI" id="CHEBI:57972"/>
        <dbReference type="ChEBI" id="CHEBI:64428"/>
        <dbReference type="EC" id="2.8.1.7"/>
    </reaction>
</comment>
<dbReference type="Gene3D" id="3.90.1150.10">
    <property type="entry name" value="Aspartate Aminotransferase, domain 1"/>
    <property type="match status" value="1"/>
</dbReference>
<keyword evidence="4" id="KW-0808">Transferase</keyword>
<gene>
    <name evidence="9" type="ORF">GCM10023191_100890</name>
</gene>
<dbReference type="InterPro" id="IPR015421">
    <property type="entry name" value="PyrdxlP-dep_Trfase_major"/>
</dbReference>
<dbReference type="Proteomes" id="UP001500503">
    <property type="component" value="Unassembled WGS sequence"/>
</dbReference>
<evidence type="ECO:0000256" key="3">
    <source>
        <dbReference type="ARBA" id="ARBA00012239"/>
    </source>
</evidence>